<evidence type="ECO:0000313" key="1">
    <source>
        <dbReference type="EMBL" id="MFL9924076.1"/>
    </source>
</evidence>
<dbReference type="Proteomes" id="UP001629246">
    <property type="component" value="Unassembled WGS sequence"/>
</dbReference>
<dbReference type="EMBL" id="JAQQFM010000003">
    <property type="protein sequence ID" value="MFL9924076.1"/>
    <property type="molecule type" value="Genomic_DNA"/>
</dbReference>
<comment type="caution">
    <text evidence="1">The sequence shown here is derived from an EMBL/GenBank/DDBJ whole genome shotgun (WGS) entry which is preliminary data.</text>
</comment>
<dbReference type="RefSeq" id="WP_408156345.1">
    <property type="nucleotide sequence ID" value="NZ_JAQQFM010000003.1"/>
</dbReference>
<protein>
    <submittedName>
        <fullName evidence="1">Uncharacterized protein</fullName>
    </submittedName>
</protein>
<accession>A0ABW9A6K2</accession>
<name>A0ABW9A6K2_9BURK</name>
<reference evidence="1 2" key="1">
    <citation type="journal article" date="2024" name="Chem. Sci.">
        <title>Discovery of megapolipeptins by genome mining of a Burkholderiales bacteria collection.</title>
        <authorList>
            <person name="Paulo B.S."/>
            <person name="Recchia M.J.J."/>
            <person name="Lee S."/>
            <person name="Fergusson C.H."/>
            <person name="Romanowski S.B."/>
            <person name="Hernandez A."/>
            <person name="Krull N."/>
            <person name="Liu D.Y."/>
            <person name="Cavanagh H."/>
            <person name="Bos A."/>
            <person name="Gray C.A."/>
            <person name="Murphy B.T."/>
            <person name="Linington R.G."/>
            <person name="Eustaquio A.S."/>
        </authorList>
    </citation>
    <scope>NUCLEOTIDE SEQUENCE [LARGE SCALE GENOMIC DNA]</scope>
    <source>
        <strain evidence="1 2">RL21-008-BIB-A</strain>
    </source>
</reference>
<evidence type="ECO:0000313" key="2">
    <source>
        <dbReference type="Proteomes" id="UP001629246"/>
    </source>
</evidence>
<organism evidence="1 2">
    <name type="scientific">Herbaspirillum lusitanum</name>
    <dbReference type="NCBI Taxonomy" id="213312"/>
    <lineage>
        <taxon>Bacteria</taxon>
        <taxon>Pseudomonadati</taxon>
        <taxon>Pseudomonadota</taxon>
        <taxon>Betaproteobacteria</taxon>
        <taxon>Burkholderiales</taxon>
        <taxon>Oxalobacteraceae</taxon>
        <taxon>Herbaspirillum</taxon>
    </lineage>
</organism>
<proteinExistence type="predicted"/>
<keyword evidence="2" id="KW-1185">Reference proteome</keyword>
<sequence length="71" mass="7773">MIKINAANKYFSCAPGSASVRITTVRYSLALRCLIRDAARAPVKTRLAGAIGTRRDWLAEALDVHQHGLHV</sequence>
<gene>
    <name evidence="1" type="ORF">PQR62_07365</name>
</gene>